<dbReference type="Proteomes" id="UP001144978">
    <property type="component" value="Unassembled WGS sequence"/>
</dbReference>
<proteinExistence type="predicted"/>
<accession>A0ACC1PW82</accession>
<name>A0ACC1PW82_9APHY</name>
<reference evidence="1" key="1">
    <citation type="submission" date="2022-08" db="EMBL/GenBank/DDBJ databases">
        <title>Genome Sequence of Pycnoporus sanguineus.</title>
        <authorList>
            <person name="Buettner E."/>
        </authorList>
    </citation>
    <scope>NUCLEOTIDE SEQUENCE</scope>
    <source>
        <strain evidence="1">CG-C14</strain>
    </source>
</reference>
<sequence length="706" mass="80031">MAETVFKVDGEVVTALRNAVRDCSERGLSFASKWAAELLCSLPPSKRRPEPTIVAQSDFHTSTPARPRSPRPSLSFAAQTPAAIVPEPVHPFSVNPNLAGVPVLPGQPPEVLQQEAEWEAEDADHIAMARTFMDSKEYLRVIHWLRPCRSAKAAFLRVYSQYLESEKKALRDWYKLENTREQPAEPANTSLHDLLELVRNATDPWLLFLKALFLCRMSRREEAIESAILSIAQYPWNWSTWAALGDCLSDGDELSSLLPLLPLPSNHPLVLMFQVKTLNSLNSPSDNELTLCDRLLSDDCFPRSMWIMALRGNVLYYLHDFTAAEAQFRKILAIDPYRVDDIDILSNILYVSENNNALSKLAHDYLAIDKDRPEICCIIGECQNLTAEPPEFNHVHCLAGNYYSLRAEHEKAVKYFKRATQLDRSYLAAWTLMGHEFVEMKNSHAAIEAYRKAVDVNKKDYRAWYGLAQAYELLGMHQYALYYYQHATALRPYDVRIWQAQGMCYEEMGRLKEAAECLRRALIGADPQETTIHLKLAKLHHDLGEYAEAAAYHRRIVEVCRAAQKPIQEWSKSAVYVARYHILQGGGDLALARQYLEWVAVSNAEEVTQANELLRRHLPAAGVANRREDTAHPAQASPRCPDRLADCGAAGGRRVYATVGDRSHRRRPTSRYGHKFARLGKSGRQSEVQRWRCKGAAGLLCQCVSW</sequence>
<keyword evidence="2" id="KW-1185">Reference proteome</keyword>
<comment type="caution">
    <text evidence="1">The sequence shown here is derived from an EMBL/GenBank/DDBJ whole genome shotgun (WGS) entry which is preliminary data.</text>
</comment>
<organism evidence="1 2">
    <name type="scientific">Trametes sanguinea</name>
    <dbReference type="NCBI Taxonomy" id="158606"/>
    <lineage>
        <taxon>Eukaryota</taxon>
        <taxon>Fungi</taxon>
        <taxon>Dikarya</taxon>
        <taxon>Basidiomycota</taxon>
        <taxon>Agaricomycotina</taxon>
        <taxon>Agaricomycetes</taxon>
        <taxon>Polyporales</taxon>
        <taxon>Polyporaceae</taxon>
        <taxon>Trametes</taxon>
    </lineage>
</organism>
<gene>
    <name evidence="1" type="ORF">NUW54_g5089</name>
</gene>
<evidence type="ECO:0000313" key="2">
    <source>
        <dbReference type="Proteomes" id="UP001144978"/>
    </source>
</evidence>
<protein>
    <submittedName>
        <fullName evidence="1">Uncharacterized protein</fullName>
    </submittedName>
</protein>
<evidence type="ECO:0000313" key="1">
    <source>
        <dbReference type="EMBL" id="KAJ3003858.1"/>
    </source>
</evidence>
<dbReference type="EMBL" id="JANSHE010001219">
    <property type="protein sequence ID" value="KAJ3003858.1"/>
    <property type="molecule type" value="Genomic_DNA"/>
</dbReference>